<dbReference type="Proteomes" id="UP000494256">
    <property type="component" value="Unassembled WGS sequence"/>
</dbReference>
<organism evidence="2 4">
    <name type="scientific">Arctia plantaginis</name>
    <name type="common">Wood tiger moth</name>
    <name type="synonym">Phalaena plantaginis</name>
    <dbReference type="NCBI Taxonomy" id="874455"/>
    <lineage>
        <taxon>Eukaryota</taxon>
        <taxon>Metazoa</taxon>
        <taxon>Ecdysozoa</taxon>
        <taxon>Arthropoda</taxon>
        <taxon>Hexapoda</taxon>
        <taxon>Insecta</taxon>
        <taxon>Pterygota</taxon>
        <taxon>Neoptera</taxon>
        <taxon>Endopterygota</taxon>
        <taxon>Lepidoptera</taxon>
        <taxon>Glossata</taxon>
        <taxon>Ditrysia</taxon>
        <taxon>Noctuoidea</taxon>
        <taxon>Erebidae</taxon>
        <taxon>Arctiinae</taxon>
        <taxon>Arctia</taxon>
    </lineage>
</organism>
<keyword evidence="3" id="KW-1185">Reference proteome</keyword>
<evidence type="ECO:0000313" key="1">
    <source>
        <dbReference type="EMBL" id="CAB3222585.1"/>
    </source>
</evidence>
<sequence>MSLFNQEELEMIAIALDEEEADDQEDYQQAIKRICELWEDRETAGEYNTLCLKLTRHPKYYYDYFKMSESTFQLLLQKLQDGLRKKILTGDNLYRQWKDSLLR</sequence>
<proteinExistence type="predicted"/>
<protein>
    <submittedName>
        <fullName evidence="2">Uncharacterized protein</fullName>
    </submittedName>
</protein>
<evidence type="ECO:0000313" key="4">
    <source>
        <dbReference type="Proteomes" id="UP000494256"/>
    </source>
</evidence>
<comment type="caution">
    <text evidence="2">The sequence shown here is derived from an EMBL/GenBank/DDBJ whole genome shotgun (WGS) entry which is preliminary data.</text>
</comment>
<dbReference type="EMBL" id="CADEBC010000088">
    <property type="protein sequence ID" value="CAB3222585.1"/>
    <property type="molecule type" value="Genomic_DNA"/>
</dbReference>
<accession>A0A8S0ZES1</accession>
<dbReference type="OrthoDB" id="6581217at2759"/>
<dbReference type="EMBL" id="CADEBD010000289">
    <property type="protein sequence ID" value="CAB3232037.1"/>
    <property type="molecule type" value="Genomic_DNA"/>
</dbReference>
<name>A0A8S0ZES1_ARCPL</name>
<dbReference type="AlphaFoldDB" id="A0A8S0ZES1"/>
<reference evidence="3 4" key="1">
    <citation type="submission" date="2020-04" db="EMBL/GenBank/DDBJ databases">
        <authorList>
            <person name="Wallbank WR R."/>
            <person name="Pardo Diaz C."/>
            <person name="Kozak K."/>
            <person name="Martin S."/>
            <person name="Jiggins C."/>
            <person name="Moest M."/>
            <person name="Warren A I."/>
            <person name="Byers J.R.P. K."/>
            <person name="Montejo-Kovacevich G."/>
            <person name="Yen C E."/>
        </authorList>
    </citation>
    <scope>NUCLEOTIDE SEQUENCE [LARGE SCALE GENOMIC DNA]</scope>
</reference>
<dbReference type="Proteomes" id="UP000494106">
    <property type="component" value="Unassembled WGS sequence"/>
</dbReference>
<evidence type="ECO:0000313" key="2">
    <source>
        <dbReference type="EMBL" id="CAB3232037.1"/>
    </source>
</evidence>
<gene>
    <name evidence="1" type="ORF">APLA_LOCUS1173</name>
    <name evidence="2" type="ORF">APLA_LOCUS5484</name>
</gene>
<evidence type="ECO:0000313" key="3">
    <source>
        <dbReference type="Proteomes" id="UP000494106"/>
    </source>
</evidence>